<name>A0A427UPH3_9ENTR</name>
<dbReference type="OrthoDB" id="6573014at2"/>
<evidence type="ECO:0008006" key="4">
    <source>
        <dbReference type="Google" id="ProtNLM"/>
    </source>
</evidence>
<keyword evidence="1" id="KW-1133">Transmembrane helix</keyword>
<keyword evidence="1" id="KW-0812">Transmembrane</keyword>
<sequence length="125" mass="14500">MSIFIPSSTKIVSRRRYFFLFLLINSVIGLFIFYSANFDNGFWVIFMTFLLHYLIINVSCQRLRDSGFRYIKSYVVITLLVYLSAVVLMVIEGLDCQGYGTKTLLGYYFSNFLVLVIAPTEQPDE</sequence>
<keyword evidence="1" id="KW-0472">Membrane</keyword>
<dbReference type="Proteomes" id="UP000275331">
    <property type="component" value="Unassembled WGS sequence"/>
</dbReference>
<dbReference type="EMBL" id="RHXB01000019">
    <property type="protein sequence ID" value="RSE22225.1"/>
    <property type="molecule type" value="Genomic_DNA"/>
</dbReference>
<accession>A0A427UPH3</accession>
<evidence type="ECO:0000256" key="1">
    <source>
        <dbReference type="SAM" id="Phobius"/>
    </source>
</evidence>
<reference evidence="2 3" key="1">
    <citation type="submission" date="2018-10" db="EMBL/GenBank/DDBJ databases">
        <title>Transmission dynamics of multidrug resistant bacteria on intensive care unit surfaces.</title>
        <authorList>
            <person name="D'Souza A.W."/>
            <person name="Potter R.F."/>
            <person name="Wallace M."/>
            <person name="Shupe A."/>
            <person name="Patel S."/>
            <person name="Sun S."/>
            <person name="Gul D."/>
            <person name="Kwon J.H."/>
            <person name="Andleeb S."/>
            <person name="Burnham C.-A.D."/>
            <person name="Dantas G."/>
        </authorList>
    </citation>
    <scope>NUCLEOTIDE SEQUENCE [LARGE SCALE GENOMIC DNA]</scope>
    <source>
        <strain evidence="2 3">AS_373</strain>
    </source>
</reference>
<proteinExistence type="predicted"/>
<evidence type="ECO:0000313" key="2">
    <source>
        <dbReference type="EMBL" id="RSE22225.1"/>
    </source>
</evidence>
<comment type="caution">
    <text evidence="2">The sequence shown here is derived from an EMBL/GenBank/DDBJ whole genome shotgun (WGS) entry which is preliminary data.</text>
</comment>
<feature type="transmembrane region" description="Helical" evidence="1">
    <location>
        <begin position="17"/>
        <end position="36"/>
    </location>
</feature>
<dbReference type="AlphaFoldDB" id="A0A427UPH3"/>
<feature type="transmembrane region" description="Helical" evidence="1">
    <location>
        <begin position="71"/>
        <end position="91"/>
    </location>
</feature>
<protein>
    <recommendedName>
        <fullName evidence="4">Inner membrane protein</fullName>
    </recommendedName>
</protein>
<feature type="transmembrane region" description="Helical" evidence="1">
    <location>
        <begin position="42"/>
        <end position="59"/>
    </location>
</feature>
<evidence type="ECO:0000313" key="3">
    <source>
        <dbReference type="Proteomes" id="UP000275331"/>
    </source>
</evidence>
<gene>
    <name evidence="2" type="ORF">EGT71_21505</name>
</gene>
<organism evidence="2 3">
    <name type="scientific">Atlantibacter subterraneus</name>
    <dbReference type="NCBI Taxonomy" id="255519"/>
    <lineage>
        <taxon>Bacteria</taxon>
        <taxon>Pseudomonadati</taxon>
        <taxon>Pseudomonadota</taxon>
        <taxon>Gammaproteobacteria</taxon>
        <taxon>Enterobacterales</taxon>
        <taxon>Enterobacteriaceae</taxon>
        <taxon>Atlantibacter</taxon>
    </lineage>
</organism>